<dbReference type="OrthoDB" id="3946771at2759"/>
<dbReference type="GO" id="GO:0006508">
    <property type="term" value="P:proteolysis"/>
    <property type="evidence" value="ECO:0007669"/>
    <property type="project" value="InterPro"/>
</dbReference>
<dbReference type="AlphaFoldDB" id="A0A8E2JI05"/>
<dbReference type="SUPFAM" id="SSF52743">
    <property type="entry name" value="Subtilisin-like"/>
    <property type="match status" value="1"/>
</dbReference>
<dbReference type="Gene3D" id="3.40.50.200">
    <property type="entry name" value="Peptidase S8/S53 domain"/>
    <property type="match status" value="1"/>
</dbReference>
<proteinExistence type="predicted"/>
<keyword evidence="2" id="KW-1185">Reference proteome</keyword>
<dbReference type="Proteomes" id="UP000250266">
    <property type="component" value="Unassembled WGS sequence"/>
</dbReference>
<gene>
    <name evidence="1" type="ORF">K432DRAFT_402158</name>
</gene>
<reference evidence="1 2" key="1">
    <citation type="journal article" date="2016" name="Nat. Commun.">
        <title>Ectomycorrhizal ecology is imprinted in the genome of the dominant symbiotic fungus Cenococcum geophilum.</title>
        <authorList>
            <consortium name="DOE Joint Genome Institute"/>
            <person name="Peter M."/>
            <person name="Kohler A."/>
            <person name="Ohm R.A."/>
            <person name="Kuo A."/>
            <person name="Krutzmann J."/>
            <person name="Morin E."/>
            <person name="Arend M."/>
            <person name="Barry K.W."/>
            <person name="Binder M."/>
            <person name="Choi C."/>
            <person name="Clum A."/>
            <person name="Copeland A."/>
            <person name="Grisel N."/>
            <person name="Haridas S."/>
            <person name="Kipfer T."/>
            <person name="LaButti K."/>
            <person name="Lindquist E."/>
            <person name="Lipzen A."/>
            <person name="Maire R."/>
            <person name="Meier B."/>
            <person name="Mihaltcheva S."/>
            <person name="Molinier V."/>
            <person name="Murat C."/>
            <person name="Poggeler S."/>
            <person name="Quandt C.A."/>
            <person name="Sperisen C."/>
            <person name="Tritt A."/>
            <person name="Tisserant E."/>
            <person name="Crous P.W."/>
            <person name="Henrissat B."/>
            <person name="Nehls U."/>
            <person name="Egli S."/>
            <person name="Spatafora J.W."/>
            <person name="Grigoriev I.V."/>
            <person name="Martin F.M."/>
        </authorList>
    </citation>
    <scope>NUCLEOTIDE SEQUENCE [LARGE SCALE GENOMIC DNA]</scope>
    <source>
        <strain evidence="1 2">CBS 459.81</strain>
    </source>
</reference>
<evidence type="ECO:0000313" key="1">
    <source>
        <dbReference type="EMBL" id="OCK83324.1"/>
    </source>
</evidence>
<name>A0A8E2JI05_9PEZI</name>
<evidence type="ECO:0008006" key="3">
    <source>
        <dbReference type="Google" id="ProtNLM"/>
    </source>
</evidence>
<dbReference type="InterPro" id="IPR036852">
    <property type="entry name" value="Peptidase_S8/S53_dom_sf"/>
</dbReference>
<dbReference type="GO" id="GO:0004252">
    <property type="term" value="F:serine-type endopeptidase activity"/>
    <property type="evidence" value="ECO:0007669"/>
    <property type="project" value="InterPro"/>
</dbReference>
<accession>A0A8E2JI05</accession>
<protein>
    <recommendedName>
        <fullName evidence="3">Subtilisin-like protein</fullName>
    </recommendedName>
</protein>
<organism evidence="1 2">
    <name type="scientific">Lepidopterella palustris CBS 459.81</name>
    <dbReference type="NCBI Taxonomy" id="1314670"/>
    <lineage>
        <taxon>Eukaryota</taxon>
        <taxon>Fungi</taxon>
        <taxon>Dikarya</taxon>
        <taxon>Ascomycota</taxon>
        <taxon>Pezizomycotina</taxon>
        <taxon>Dothideomycetes</taxon>
        <taxon>Pleosporomycetidae</taxon>
        <taxon>Mytilinidiales</taxon>
        <taxon>Argynnaceae</taxon>
        <taxon>Lepidopterella</taxon>
    </lineage>
</organism>
<sequence>MRANAPDEMVFLSQYPDKSLSWYQHNYVYDDSAGEDIDVYIVNRGADLDRPDFTGGNNLASRSRWIHAHETFDHAEDDSSLTVGTNFGDGHGNCMLSKVRGHIYGSAKRSIQSSFVFRGAEKLLMVGLKTSSMANSAGGIWMGVGCSPTPPTRLMTTLMVSKILLQMMLRELIDRDVTVVTGSGNRALSTIDSWPQNFGDPNAGPLDYLPELIVVGAVNNEGQIWTTWNWIFGTRVDYAKSLSQIYAPGNRINCANA</sequence>
<evidence type="ECO:0000313" key="2">
    <source>
        <dbReference type="Proteomes" id="UP000250266"/>
    </source>
</evidence>
<dbReference type="EMBL" id="KV744864">
    <property type="protein sequence ID" value="OCK83324.1"/>
    <property type="molecule type" value="Genomic_DNA"/>
</dbReference>